<name>A0A2P2P7W5_RHIMU</name>
<dbReference type="AlphaFoldDB" id="A0A2P2P7W5"/>
<organism evidence="1">
    <name type="scientific">Rhizophora mucronata</name>
    <name type="common">Asiatic mangrove</name>
    <dbReference type="NCBI Taxonomy" id="61149"/>
    <lineage>
        <taxon>Eukaryota</taxon>
        <taxon>Viridiplantae</taxon>
        <taxon>Streptophyta</taxon>
        <taxon>Embryophyta</taxon>
        <taxon>Tracheophyta</taxon>
        <taxon>Spermatophyta</taxon>
        <taxon>Magnoliopsida</taxon>
        <taxon>eudicotyledons</taxon>
        <taxon>Gunneridae</taxon>
        <taxon>Pentapetalae</taxon>
        <taxon>rosids</taxon>
        <taxon>fabids</taxon>
        <taxon>Malpighiales</taxon>
        <taxon>Rhizophoraceae</taxon>
        <taxon>Rhizophora</taxon>
    </lineage>
</organism>
<sequence>MQSLSVTLKKAHWCTHLKIWVICKYLTETVKLYHLYQTVTKYRNSTICKTGTLPVCRKAMSDSRVLRK</sequence>
<reference evidence="1" key="1">
    <citation type="submission" date="2018-02" db="EMBL/GenBank/DDBJ databases">
        <title>Rhizophora mucronata_Transcriptome.</title>
        <authorList>
            <person name="Meera S.P."/>
            <person name="Sreeshan A."/>
            <person name="Augustine A."/>
        </authorList>
    </citation>
    <scope>NUCLEOTIDE SEQUENCE</scope>
    <source>
        <tissue evidence="1">Leaf</tissue>
    </source>
</reference>
<protein>
    <submittedName>
        <fullName evidence="1">Uncharacterized protein</fullName>
    </submittedName>
</protein>
<evidence type="ECO:0000313" key="1">
    <source>
        <dbReference type="EMBL" id="MBX50870.1"/>
    </source>
</evidence>
<accession>A0A2P2P7W5</accession>
<proteinExistence type="predicted"/>
<dbReference type="EMBL" id="GGEC01070386">
    <property type="protein sequence ID" value="MBX50870.1"/>
    <property type="molecule type" value="Transcribed_RNA"/>
</dbReference>